<proteinExistence type="predicted"/>
<dbReference type="InterPro" id="IPR052906">
    <property type="entry name" value="Type_IV_Methyl-Rstrct_Enzyme"/>
</dbReference>
<dbReference type="PANTHER" id="PTHR30015:SF7">
    <property type="entry name" value="TYPE IV METHYL-DIRECTED RESTRICTION ENZYME ECOKMRR"/>
    <property type="match status" value="1"/>
</dbReference>
<keyword evidence="2" id="KW-0378">Hydrolase</keyword>
<evidence type="ECO:0000313" key="3">
    <source>
        <dbReference type="Proteomes" id="UP000711047"/>
    </source>
</evidence>
<name>A0ABX2E017_9BACL</name>
<dbReference type="EMBL" id="JABMKX010000032">
    <property type="protein sequence ID" value="NQX49802.1"/>
    <property type="molecule type" value="Genomic_DNA"/>
</dbReference>
<organism evidence="2 3">
    <name type="scientific">Paenibacillus tritici</name>
    <dbReference type="NCBI Taxonomy" id="1873425"/>
    <lineage>
        <taxon>Bacteria</taxon>
        <taxon>Bacillati</taxon>
        <taxon>Bacillota</taxon>
        <taxon>Bacilli</taxon>
        <taxon>Bacillales</taxon>
        <taxon>Paenibacillaceae</taxon>
        <taxon>Paenibacillus</taxon>
    </lineage>
</organism>
<dbReference type="InterPro" id="IPR011335">
    <property type="entry name" value="Restrct_endonuc-II-like"/>
</dbReference>
<accession>A0ABX2E017</accession>
<dbReference type="Gene3D" id="3.40.1350.10">
    <property type="match status" value="1"/>
</dbReference>
<dbReference type="InterPro" id="IPR007560">
    <property type="entry name" value="Restrct_endonuc_IV_Mrr"/>
</dbReference>
<evidence type="ECO:0000313" key="2">
    <source>
        <dbReference type="EMBL" id="NQX49802.1"/>
    </source>
</evidence>
<dbReference type="Pfam" id="PF04471">
    <property type="entry name" value="Mrr_cat"/>
    <property type="match status" value="1"/>
</dbReference>
<keyword evidence="2" id="KW-0540">Nuclease</keyword>
<keyword evidence="2" id="KW-0255">Endonuclease</keyword>
<dbReference type="InterPro" id="IPR011856">
    <property type="entry name" value="tRNA_endonuc-like_dom_sf"/>
</dbReference>
<sequence>MTRYNYSKYIENSYLGYSKEIKGSSPFDVRIKVENQLSRWKEQEKKARSRERQANLKLKAEILTSEAITVIESFRSLLNSALEKGPLFNWDLMYNTDDFVEFSFPNAEPNLEKYSFKEPAPEFQFYLIKYSVPKESLKHKLFPYYKNKLIKQHQIARDAFDLDLQEHEDNIQKSIQNFENALHSFNSSKNKAYSNYLLKKEEFEKDKIEHNRNIDTFKRDFENNLPDAVSQYLGIILDNSNLPSELIKTFEVQYDQHSGTAVIDYFLPNIDEIPKVIEYKYIATRKVISPIDMKVKELNQFYEVTIYQLALRSIYEIFTNVYIEEFQSIIFNGWVNGIDKSTGNDFTSCIISLQTNHAEFADLTLSRVSPKECVRKLKGLTAGSLAQMAPVKPIMQINKQDTRFVESKTVLADLNSTDNLAEMPWEDFEHLVRELFSKFFSKDGGEVNVTRASRDGGVDAIAFDPDPIRGGKYVIQAKRYNNVVGVSAVRDLYGTMINEGAVKGILVTTSHFGSDSREFVKDKPITLLDGSNLMHLFKEHGYSVRIDIKAKS</sequence>
<gene>
    <name evidence="2" type="ORF">HQN87_31365</name>
</gene>
<dbReference type="GO" id="GO:0004519">
    <property type="term" value="F:endonuclease activity"/>
    <property type="evidence" value="ECO:0007669"/>
    <property type="project" value="UniProtKB-KW"/>
</dbReference>
<dbReference type="Proteomes" id="UP000711047">
    <property type="component" value="Unassembled WGS sequence"/>
</dbReference>
<dbReference type="SUPFAM" id="SSF52980">
    <property type="entry name" value="Restriction endonuclease-like"/>
    <property type="match status" value="1"/>
</dbReference>
<reference evidence="2 3" key="1">
    <citation type="submission" date="2020-05" db="EMBL/GenBank/DDBJ databases">
        <title>Paenibacillus glebae, sp. nov., Paenibacillus humi sp. nov., Paenibacillus pedi sp. nov., Paenibacillus terrestris sp. nov. and Paenibacillus terricola sp. nov., isolated from a forest top soil sample.</title>
        <authorList>
            <person name="Qi S."/>
            <person name="Carlier A."/>
            <person name="Cnockaert M."/>
            <person name="Vandamme P."/>
        </authorList>
    </citation>
    <scope>NUCLEOTIDE SEQUENCE [LARGE SCALE GENOMIC DNA]</scope>
    <source>
        <strain evidence="2 3">LMG 29502</strain>
    </source>
</reference>
<dbReference type="PANTHER" id="PTHR30015">
    <property type="entry name" value="MRR RESTRICTION SYSTEM PROTEIN"/>
    <property type="match status" value="1"/>
</dbReference>
<comment type="caution">
    <text evidence="2">The sequence shown here is derived from an EMBL/GenBank/DDBJ whole genome shotgun (WGS) entry which is preliminary data.</text>
</comment>
<keyword evidence="3" id="KW-1185">Reference proteome</keyword>
<evidence type="ECO:0000259" key="1">
    <source>
        <dbReference type="Pfam" id="PF04471"/>
    </source>
</evidence>
<dbReference type="RefSeq" id="WP_173141174.1">
    <property type="nucleotide sequence ID" value="NZ_JABMKX010000032.1"/>
</dbReference>
<protein>
    <submittedName>
        <fullName evidence="2">Restriction endonuclease</fullName>
    </submittedName>
</protein>
<feature type="domain" description="Restriction endonuclease type IV Mrr" evidence="1">
    <location>
        <begin position="420"/>
        <end position="536"/>
    </location>
</feature>